<accession>A0A3B5KYH0</accession>
<feature type="domain" description="G-protein coupled receptors family 3 profile" evidence="14">
    <location>
        <begin position="592"/>
        <end position="732"/>
    </location>
</feature>
<dbReference type="InterPro" id="IPR000068">
    <property type="entry name" value="GPCR_3_Ca_sens_rcpt-rel"/>
</dbReference>
<dbReference type="InterPro" id="IPR011500">
    <property type="entry name" value="GPCR_3_9-Cys_dom"/>
</dbReference>
<keyword evidence="7 12" id="KW-0472">Membrane</keyword>
<keyword evidence="2" id="KW-1003">Cell membrane</keyword>
<feature type="transmembrane region" description="Helical" evidence="12">
    <location>
        <begin position="549"/>
        <end position="572"/>
    </location>
</feature>
<dbReference type="Proteomes" id="UP000261380">
    <property type="component" value="Unplaced"/>
</dbReference>
<evidence type="ECO:0000256" key="9">
    <source>
        <dbReference type="ARBA" id="ARBA00023180"/>
    </source>
</evidence>
<reference evidence="15" key="1">
    <citation type="submission" date="2025-08" db="UniProtKB">
        <authorList>
            <consortium name="Ensembl"/>
        </authorList>
    </citation>
    <scope>IDENTIFICATION</scope>
</reference>
<evidence type="ECO:0000256" key="1">
    <source>
        <dbReference type="ARBA" id="ARBA00004651"/>
    </source>
</evidence>
<evidence type="ECO:0000256" key="4">
    <source>
        <dbReference type="ARBA" id="ARBA00022729"/>
    </source>
</evidence>
<comment type="similarity">
    <text evidence="11">Belongs to the G-protein coupled receptor 3 family. TAS1R subfamily.</text>
</comment>
<dbReference type="PROSITE" id="PS50259">
    <property type="entry name" value="G_PROTEIN_RECEP_F3_4"/>
    <property type="match status" value="1"/>
</dbReference>
<keyword evidence="5 12" id="KW-1133">Transmembrane helix</keyword>
<dbReference type="Pfam" id="PF01094">
    <property type="entry name" value="ANF_receptor"/>
    <property type="match status" value="1"/>
</dbReference>
<dbReference type="GO" id="GO:0004930">
    <property type="term" value="F:G protein-coupled receptor activity"/>
    <property type="evidence" value="ECO:0007669"/>
    <property type="project" value="UniProtKB-KW"/>
</dbReference>
<keyword evidence="6" id="KW-0297">G-protein coupled receptor</keyword>
<dbReference type="InterPro" id="IPR038550">
    <property type="entry name" value="GPCR_3_9-Cys_sf"/>
</dbReference>
<feature type="signal peptide" evidence="13">
    <location>
        <begin position="1"/>
        <end position="26"/>
    </location>
</feature>
<organism evidence="15 16">
    <name type="scientific">Xiphophorus couchianus</name>
    <name type="common">Monterrey platyfish</name>
    <dbReference type="NCBI Taxonomy" id="32473"/>
    <lineage>
        <taxon>Eukaryota</taxon>
        <taxon>Metazoa</taxon>
        <taxon>Chordata</taxon>
        <taxon>Craniata</taxon>
        <taxon>Vertebrata</taxon>
        <taxon>Euteleostomi</taxon>
        <taxon>Actinopterygii</taxon>
        <taxon>Neopterygii</taxon>
        <taxon>Teleostei</taxon>
        <taxon>Neoteleostei</taxon>
        <taxon>Acanthomorphata</taxon>
        <taxon>Ovalentaria</taxon>
        <taxon>Atherinomorphae</taxon>
        <taxon>Cyprinodontiformes</taxon>
        <taxon>Poeciliidae</taxon>
        <taxon>Poeciliinae</taxon>
        <taxon>Xiphophorus</taxon>
    </lineage>
</organism>
<evidence type="ECO:0000256" key="13">
    <source>
        <dbReference type="SAM" id="SignalP"/>
    </source>
</evidence>
<name>A0A3B5KYH0_9TELE</name>
<keyword evidence="16" id="KW-1185">Reference proteome</keyword>
<feature type="transmembrane region" description="Helical" evidence="12">
    <location>
        <begin position="629"/>
        <end position="650"/>
    </location>
</feature>
<dbReference type="Ensembl" id="ENSXCOT00000005214.1">
    <property type="protein sequence ID" value="ENSXCOP00000005153.1"/>
    <property type="gene ID" value="ENSXCOG00000004035.1"/>
</dbReference>
<dbReference type="Gene3D" id="2.10.50.30">
    <property type="entry name" value="GPCR, family 3, nine cysteines domain"/>
    <property type="match status" value="1"/>
</dbReference>
<dbReference type="InterPro" id="IPR017979">
    <property type="entry name" value="GPCR_3_CS"/>
</dbReference>
<evidence type="ECO:0000256" key="10">
    <source>
        <dbReference type="ARBA" id="ARBA00023224"/>
    </source>
</evidence>
<dbReference type="PANTHER" id="PTHR24061:SF441">
    <property type="entry name" value="TASTE RECEPTOR TYPE 1 MEMBER 2B-RELATED"/>
    <property type="match status" value="1"/>
</dbReference>
<keyword evidence="10" id="KW-0807">Transducer</keyword>
<dbReference type="PRINTS" id="PR00248">
    <property type="entry name" value="GPCRMGR"/>
</dbReference>
<evidence type="ECO:0000256" key="8">
    <source>
        <dbReference type="ARBA" id="ARBA00023170"/>
    </source>
</evidence>
<evidence type="ECO:0000256" key="3">
    <source>
        <dbReference type="ARBA" id="ARBA00022692"/>
    </source>
</evidence>
<dbReference type="InterPro" id="IPR000337">
    <property type="entry name" value="GPCR_3"/>
</dbReference>
<dbReference type="GeneTree" id="ENSGT00940000156136"/>
<evidence type="ECO:0000313" key="15">
    <source>
        <dbReference type="Ensembl" id="ENSXCOP00000005153.1"/>
    </source>
</evidence>
<dbReference type="SUPFAM" id="SSF53822">
    <property type="entry name" value="Periplasmic binding protein-like I"/>
    <property type="match status" value="1"/>
</dbReference>
<sequence length="741" mass="83070">MKAEQAVAHLHLLGCLLPLLIDVVTASEFKLDGDYLMGGLFDIHHVSGAYPHYKPETITCSSERLILSSYRRFQVMRFSIDEINNSTNLLPNVTLGYEIFDHCSDIQNFPGIFNLISENNFIYPWEELSKNVSKVIAVVGTYTSTETLSVAPLFMTDLIPMVSYGAASSVFSRKKNFPSFLRTVHPNKDVIEVLYNILQNFNWRWVSFLYSEGDYGKDGLDLFMKKIKDTEICLAYTKGLNENTDYPLLFRQLEAQRVNIIIVFAPEWTAEALIKGAIKQNVTNKVWIAGDAWSLHKELPKENGIRNIGTVLGVAEPKMNIPGFNDFIYSSTGQSQHDDKDEQTFCNQICECPNVTAADVINADPSFNFPVYSAVYAVAHALHNVLQCGSGRCNTAISVQPYMVLTALRKSSFVLINESVQFDENGDPMFGSYSIVFWNQSGEAEEVGFHRFPPFVQFFINSTKIQWHSDGKEPASFCSKECPEGYSKAQEGIHKCCFHCKICPDGTYINTTEDPYNCISCKETEWSDPGSTLCNLRLVEYIPFTDSGAIVIMFGASTFVGLTVAMSALFAFNYNTPVVRSAGGPIGAFVTQAVLLIIGYSVAPPKPYSDMFSYTELIILGCDLNLKAISGSVSLLASLCSLCFIFSYMGKDLPKNYNEAKAITFCLLLLILTWIVLTTTTMLYHGKHIHTFTALAVLSSLYSFLLWYFFPKCYIIIFQPQKNTQQHFQGLIQNYTKTVSQ</sequence>
<feature type="transmembrane region" description="Helical" evidence="12">
    <location>
        <begin position="689"/>
        <end position="710"/>
    </location>
</feature>
<dbReference type="GO" id="GO:0050909">
    <property type="term" value="P:sensory perception of taste"/>
    <property type="evidence" value="ECO:0007669"/>
    <property type="project" value="UniProtKB-ARBA"/>
</dbReference>
<keyword evidence="8" id="KW-0675">Receptor</keyword>
<dbReference type="InterPro" id="IPR017978">
    <property type="entry name" value="GPCR_3_C"/>
</dbReference>
<evidence type="ECO:0000256" key="5">
    <source>
        <dbReference type="ARBA" id="ARBA00022989"/>
    </source>
</evidence>
<evidence type="ECO:0000256" key="11">
    <source>
        <dbReference type="ARBA" id="ARBA00038492"/>
    </source>
</evidence>
<dbReference type="FunFam" id="3.40.50.2300:FF:000016">
    <property type="entry name" value="Taste 1 receptor member 2"/>
    <property type="match status" value="1"/>
</dbReference>
<dbReference type="InterPro" id="IPR001828">
    <property type="entry name" value="ANF_lig-bd_rcpt"/>
</dbReference>
<dbReference type="PRINTS" id="PR00592">
    <property type="entry name" value="CASENSINGR"/>
</dbReference>
<keyword evidence="3 12" id="KW-0812">Transmembrane</keyword>
<evidence type="ECO:0000256" key="2">
    <source>
        <dbReference type="ARBA" id="ARBA00022475"/>
    </source>
</evidence>
<feature type="transmembrane region" description="Helical" evidence="12">
    <location>
        <begin position="584"/>
        <end position="603"/>
    </location>
</feature>
<dbReference type="AlphaFoldDB" id="A0A3B5KYH0"/>
<proteinExistence type="inferred from homology"/>
<dbReference type="FunFam" id="2.10.50.30:FF:000004">
    <property type="entry name" value="Taste receptor type 1 member 3-like protein"/>
    <property type="match status" value="1"/>
</dbReference>
<dbReference type="InterPro" id="IPR028082">
    <property type="entry name" value="Peripla_BP_I"/>
</dbReference>
<protein>
    <recommendedName>
        <fullName evidence="14">G-protein coupled receptors family 3 profile domain-containing protein</fullName>
    </recommendedName>
</protein>
<reference evidence="15" key="2">
    <citation type="submission" date="2025-09" db="UniProtKB">
        <authorList>
            <consortium name="Ensembl"/>
        </authorList>
    </citation>
    <scope>IDENTIFICATION</scope>
</reference>
<evidence type="ECO:0000313" key="16">
    <source>
        <dbReference type="Proteomes" id="UP000261380"/>
    </source>
</evidence>
<dbReference type="PROSITE" id="PS00980">
    <property type="entry name" value="G_PROTEIN_RECEP_F3_2"/>
    <property type="match status" value="1"/>
</dbReference>
<keyword evidence="4 13" id="KW-0732">Signal</keyword>
<dbReference type="SUPFAM" id="SSF57586">
    <property type="entry name" value="TNF receptor-like"/>
    <property type="match status" value="1"/>
</dbReference>
<dbReference type="GO" id="GO:0005886">
    <property type="term" value="C:plasma membrane"/>
    <property type="evidence" value="ECO:0007669"/>
    <property type="project" value="UniProtKB-SubCell"/>
</dbReference>
<feature type="chain" id="PRO_5017350332" description="G-protein coupled receptors family 3 profile domain-containing protein" evidence="13">
    <location>
        <begin position="27"/>
        <end position="741"/>
    </location>
</feature>
<dbReference type="Gene3D" id="3.40.50.2300">
    <property type="match status" value="2"/>
</dbReference>
<comment type="subcellular location">
    <subcellularLocation>
        <location evidence="1">Cell membrane</location>
        <topology evidence="1">Multi-pass membrane protein</topology>
    </subcellularLocation>
</comment>
<dbReference type="PANTHER" id="PTHR24061">
    <property type="entry name" value="CALCIUM-SENSING RECEPTOR-RELATED"/>
    <property type="match status" value="1"/>
</dbReference>
<evidence type="ECO:0000259" key="14">
    <source>
        <dbReference type="PROSITE" id="PS50259"/>
    </source>
</evidence>
<dbReference type="Pfam" id="PF07562">
    <property type="entry name" value="NCD3G"/>
    <property type="match status" value="1"/>
</dbReference>
<evidence type="ECO:0000256" key="12">
    <source>
        <dbReference type="SAM" id="Phobius"/>
    </source>
</evidence>
<dbReference type="Pfam" id="PF00003">
    <property type="entry name" value="7tm_3"/>
    <property type="match status" value="1"/>
</dbReference>
<keyword evidence="9" id="KW-0325">Glycoprotein</keyword>
<evidence type="ECO:0000256" key="7">
    <source>
        <dbReference type="ARBA" id="ARBA00023136"/>
    </source>
</evidence>
<feature type="transmembrane region" description="Helical" evidence="12">
    <location>
        <begin position="662"/>
        <end position="683"/>
    </location>
</feature>
<dbReference type="STRING" id="32473.ENSXCOP00000005153"/>
<evidence type="ECO:0000256" key="6">
    <source>
        <dbReference type="ARBA" id="ARBA00023040"/>
    </source>
</evidence>